<dbReference type="EMBL" id="UINC01186967">
    <property type="protein sequence ID" value="SVD99448.1"/>
    <property type="molecule type" value="Genomic_DNA"/>
</dbReference>
<sequence>KKIERENNLYFLVKFILKLVLHNLRSLRNIMFSIKNTGDTVNQEKGDQISLDIINNSYQLGSIHNVFDFKSEVIDFVNQNNSRPLRNKGH</sequence>
<organism evidence="1">
    <name type="scientific">marine metagenome</name>
    <dbReference type="NCBI Taxonomy" id="408172"/>
    <lineage>
        <taxon>unclassified sequences</taxon>
        <taxon>metagenomes</taxon>
        <taxon>ecological metagenomes</taxon>
    </lineage>
</organism>
<proteinExistence type="predicted"/>
<reference evidence="1" key="1">
    <citation type="submission" date="2018-05" db="EMBL/GenBank/DDBJ databases">
        <authorList>
            <person name="Lanie J.A."/>
            <person name="Ng W.-L."/>
            <person name="Kazmierczak K.M."/>
            <person name="Andrzejewski T.M."/>
            <person name="Davidsen T.M."/>
            <person name="Wayne K.J."/>
            <person name="Tettelin H."/>
            <person name="Glass J.I."/>
            <person name="Rusch D."/>
            <person name="Podicherti R."/>
            <person name="Tsui H.-C.T."/>
            <person name="Winkler M.E."/>
        </authorList>
    </citation>
    <scope>NUCLEOTIDE SEQUENCE</scope>
</reference>
<dbReference type="AlphaFoldDB" id="A0A382ZXQ5"/>
<protein>
    <submittedName>
        <fullName evidence="1">Uncharacterized protein</fullName>
    </submittedName>
</protein>
<evidence type="ECO:0000313" key="1">
    <source>
        <dbReference type="EMBL" id="SVD99448.1"/>
    </source>
</evidence>
<name>A0A382ZXQ5_9ZZZZ</name>
<accession>A0A382ZXQ5</accession>
<gene>
    <name evidence="1" type="ORF">METZ01_LOCUS452302</name>
</gene>
<feature type="non-terminal residue" evidence="1">
    <location>
        <position position="1"/>
    </location>
</feature>